<dbReference type="GO" id="GO:0019901">
    <property type="term" value="F:protein kinase binding"/>
    <property type="evidence" value="ECO:0007669"/>
    <property type="project" value="TreeGrafter"/>
</dbReference>
<dbReference type="Gene3D" id="3.30.870.10">
    <property type="entry name" value="Endonuclease Chain A"/>
    <property type="match status" value="1"/>
</dbReference>
<feature type="domain" description="Scaffolding anchor of CK1" evidence="2">
    <location>
        <begin position="17"/>
        <end position="281"/>
    </location>
</feature>
<dbReference type="PANTHER" id="PTHR16181">
    <property type="entry name" value="PROTEIN FAM83A-RELATED"/>
    <property type="match status" value="1"/>
</dbReference>
<dbReference type="OrthoDB" id="8943940at2759"/>
<dbReference type="PANTHER" id="PTHR16181:SF29">
    <property type="entry name" value="PROTEIN FAM83A-RELATED"/>
    <property type="match status" value="1"/>
</dbReference>
<proteinExistence type="inferred from homology"/>
<dbReference type="Pfam" id="PF07894">
    <property type="entry name" value="SACK1"/>
    <property type="match status" value="1"/>
</dbReference>
<name>A0A2D0PJS1_ICTPU</name>
<dbReference type="OMA" id="DWHTEAP"/>
<dbReference type="STRING" id="7998.ENSIPUP00000005536"/>
<evidence type="ECO:0000313" key="4">
    <source>
        <dbReference type="RefSeq" id="XP_017305641.1"/>
    </source>
</evidence>
<dbReference type="InterPro" id="IPR012461">
    <property type="entry name" value="SACK1"/>
</dbReference>
<protein>
    <submittedName>
        <fullName evidence="4">Uncharacterized protein fam83e isoform X1</fullName>
    </submittedName>
</protein>
<accession>A0A2D0PJS1</accession>
<dbReference type="GO" id="GO:0007165">
    <property type="term" value="P:signal transduction"/>
    <property type="evidence" value="ECO:0007669"/>
    <property type="project" value="TreeGrafter"/>
</dbReference>
<keyword evidence="3" id="KW-1185">Reference proteome</keyword>
<dbReference type="CTD" id="54854"/>
<dbReference type="GeneID" id="108254816"/>
<dbReference type="KEGG" id="ipu:108254816"/>
<dbReference type="Proteomes" id="UP000221080">
    <property type="component" value="Chromosome 21"/>
</dbReference>
<organism evidence="3 4">
    <name type="scientific">Ictalurus punctatus</name>
    <name type="common">Channel catfish</name>
    <name type="synonym">Silurus punctatus</name>
    <dbReference type="NCBI Taxonomy" id="7998"/>
    <lineage>
        <taxon>Eukaryota</taxon>
        <taxon>Metazoa</taxon>
        <taxon>Chordata</taxon>
        <taxon>Craniata</taxon>
        <taxon>Vertebrata</taxon>
        <taxon>Euteleostomi</taxon>
        <taxon>Actinopterygii</taxon>
        <taxon>Neopterygii</taxon>
        <taxon>Teleostei</taxon>
        <taxon>Ostariophysi</taxon>
        <taxon>Siluriformes</taxon>
        <taxon>Ictaluridae</taxon>
        <taxon>Ictalurus</taxon>
    </lineage>
</organism>
<reference evidence="3" key="1">
    <citation type="journal article" date="2016" name="Nat. Commun.">
        <title>The channel catfish genome sequence provides insights into the evolution of scale formation in teleosts.</title>
        <authorList>
            <person name="Liu Z."/>
            <person name="Liu S."/>
            <person name="Yao J."/>
            <person name="Bao L."/>
            <person name="Zhang J."/>
            <person name="Li Y."/>
            <person name="Jiang C."/>
            <person name="Sun L."/>
            <person name="Wang R."/>
            <person name="Zhang Y."/>
            <person name="Zhou T."/>
            <person name="Zeng Q."/>
            <person name="Fu Q."/>
            <person name="Gao S."/>
            <person name="Li N."/>
            <person name="Koren S."/>
            <person name="Jiang Y."/>
            <person name="Zimin A."/>
            <person name="Xu P."/>
            <person name="Phillippy A.M."/>
            <person name="Geng X."/>
            <person name="Song L."/>
            <person name="Sun F."/>
            <person name="Li C."/>
            <person name="Wang X."/>
            <person name="Chen A."/>
            <person name="Jin Y."/>
            <person name="Yuan Z."/>
            <person name="Yang Y."/>
            <person name="Tan S."/>
            <person name="Peatman E."/>
            <person name="Lu J."/>
            <person name="Qin Z."/>
            <person name="Dunham R."/>
            <person name="Li Z."/>
            <person name="Sonstegard T."/>
            <person name="Feng J."/>
            <person name="Danzmann R.G."/>
            <person name="Schroeder S."/>
            <person name="Scheffler B."/>
            <person name="Duke M.V."/>
            <person name="Ballard L."/>
            <person name="Kucuktas H."/>
            <person name="Kaltenboeck L."/>
            <person name="Liu H."/>
            <person name="Armbruster J."/>
            <person name="Xie Y."/>
            <person name="Kirby M.L."/>
            <person name="Tian Y."/>
            <person name="Flanagan M.E."/>
            <person name="Mu W."/>
            <person name="Waldbieser G.C."/>
        </authorList>
    </citation>
    <scope>NUCLEOTIDE SEQUENCE [LARGE SCALE GENOMIC DNA]</scope>
    <source>
        <strain evidence="3">SDA103</strain>
    </source>
</reference>
<dbReference type="AlphaFoldDB" id="A0A2D0PJS1"/>
<dbReference type="RefSeq" id="XP_017305641.1">
    <property type="nucleotide sequence ID" value="XM_017450152.3"/>
</dbReference>
<reference evidence="4" key="2">
    <citation type="submission" date="2025-08" db="UniProtKB">
        <authorList>
            <consortium name="RefSeq"/>
        </authorList>
    </citation>
    <scope>IDENTIFICATION</scope>
    <source>
        <tissue evidence="4">Blood</tissue>
    </source>
</reference>
<evidence type="ECO:0000259" key="2">
    <source>
        <dbReference type="Pfam" id="PF07894"/>
    </source>
</evidence>
<comment type="similarity">
    <text evidence="1">Belongs to the FAM83 family.</text>
</comment>
<dbReference type="InterPro" id="IPR050944">
    <property type="entry name" value="FAM83"/>
</dbReference>
<dbReference type="SUPFAM" id="SSF56024">
    <property type="entry name" value="Phospholipase D/nuclease"/>
    <property type="match status" value="1"/>
</dbReference>
<gene>
    <name evidence="4" type="primary">fam83e</name>
</gene>
<evidence type="ECO:0000256" key="1">
    <source>
        <dbReference type="ARBA" id="ARBA00006937"/>
    </source>
</evidence>
<evidence type="ECO:0000313" key="3">
    <source>
        <dbReference type="Proteomes" id="UP000221080"/>
    </source>
</evidence>
<sequence length="614" mass="69369">MSKSQEQSLNEDVIFLPVNESNPEFLHSEVERSALESLLRDGPGAFYTKLSAHQIEPFLSPEEVNQVSRWVEDQHVEVVENGDVGSESSSGVQGSSDQYFPELSDTPAPCLELGWLEKDRWDGVEQVMVYTNPPVEQAPHIREVIRRLLQGATTLIAIVADRITDSTVIGDLHSAASRGVVIYIILNRRPAQDNLTPNQLKHPNIIVRILGGKTFMSADRKMVVGELKENFVLVDLETVVLGNYSLTWTDAHLHRQLVTVLSGPVVQLFDREFRILYAASLPIPDSWKVAKPMEHPKIDLTLYQPELNTSKQVLLDCPSSTPPPFADSPIDWDTLGVFQKSEDSPEDQVLPEFFEEPPKFHRTGPDWHTEAPGADVINLHITECQDESKLYRAAAELRHVPDHQAMFWNMQKPERLQYGFLTERDEGPAMFRYRDFRMDRNLMEDTVPFSRAHRQDCLPSLDRSCGENTIPEETTPGTSAAPVHYKKPIVVSIPQTDSSWRLGDILKKISTDHSTKGLQTKMANNTISKSTLDLSSPGTETLQRSQSQANLYDSFPMTPALALMKKRNDEVKSSLLRSPKAFQPLSRPRSFSLGLKRDTWKPALFRQKNNDEDK</sequence>